<dbReference type="EC" id="2.7.13.3" evidence="3"/>
<dbReference type="EMBL" id="LWQU01000150">
    <property type="protein sequence ID" value="OAN49404.1"/>
    <property type="molecule type" value="Genomic_DNA"/>
</dbReference>
<feature type="transmembrane region" description="Helical" evidence="11">
    <location>
        <begin position="26"/>
        <end position="44"/>
    </location>
</feature>
<dbReference type="AlphaFoldDB" id="A0A178MN95"/>
<evidence type="ECO:0000256" key="8">
    <source>
        <dbReference type="ARBA" id="ARBA00022989"/>
    </source>
</evidence>
<sequence>MVTVKTESVRRRGRWRPLASPLTRRILAVNLIAPVLLVAGLMFLDRYKQALIESELAGLATQAEMVAGAVGESAVAEQSLGFLEINAELAQVMVRRLAQPAQMRARLFDAVGDLAADSQFVLSAKGNIQIEDLDPPPPPGFWSDLAARWDRLSHWMPADPDLPLHVERLDSRGDQFPEVVAALAGETGTAIRSSPEGGIVLSVAVPVSRYKQVVGALMVTHDGRAVAHGLFQVRLAIAQVFIVTLAVTVGLSFFLAGTIARPVRRLAMAAHQVRRGRGQRARIPDLSARGDEIGELSLALKEMTAALWTRMDAIERFAADVSHEIKNPLTSVRSAVETAARISDPEKQKRLLEIIRDDVERLNRLITDISDASRVDAEMSRAEMEPVPLATLLATLAQVYQDTGADGSPAVLVTLPDTDPLTVAGIDGRLVQVLRNLIGNALSFSPPGGTIRLSGWRDDGVIHVAVEDDGPGIPEGKLEAIFDRFYTERPAGEKFGTHSGLGLSISKQIVDAHQGRIHAENRTDADGRVIGARFVVTLPAH</sequence>
<dbReference type="PANTHER" id="PTHR45436:SF5">
    <property type="entry name" value="SENSOR HISTIDINE KINASE TRCS"/>
    <property type="match status" value="1"/>
</dbReference>
<dbReference type="InterPro" id="IPR003661">
    <property type="entry name" value="HisK_dim/P_dom"/>
</dbReference>
<evidence type="ECO:0000259" key="12">
    <source>
        <dbReference type="PROSITE" id="PS50109"/>
    </source>
</evidence>
<feature type="transmembrane region" description="Helical" evidence="11">
    <location>
        <begin position="235"/>
        <end position="256"/>
    </location>
</feature>
<dbReference type="PRINTS" id="PR00344">
    <property type="entry name" value="BCTRLSENSOR"/>
</dbReference>
<feature type="domain" description="HAMP" evidence="13">
    <location>
        <begin position="257"/>
        <end position="312"/>
    </location>
</feature>
<organism evidence="14 15">
    <name type="scientific">Magnetospirillum moscoviense</name>
    <dbReference type="NCBI Taxonomy" id="1437059"/>
    <lineage>
        <taxon>Bacteria</taxon>
        <taxon>Pseudomonadati</taxon>
        <taxon>Pseudomonadota</taxon>
        <taxon>Alphaproteobacteria</taxon>
        <taxon>Rhodospirillales</taxon>
        <taxon>Rhodospirillaceae</taxon>
        <taxon>Magnetospirillum</taxon>
    </lineage>
</organism>
<dbReference type="CDD" id="cd06225">
    <property type="entry name" value="HAMP"/>
    <property type="match status" value="1"/>
</dbReference>
<evidence type="ECO:0000256" key="9">
    <source>
        <dbReference type="ARBA" id="ARBA00023012"/>
    </source>
</evidence>
<evidence type="ECO:0000256" key="5">
    <source>
        <dbReference type="ARBA" id="ARBA00022679"/>
    </source>
</evidence>
<keyword evidence="8 11" id="KW-1133">Transmembrane helix</keyword>
<name>A0A178MN95_9PROT</name>
<gene>
    <name evidence="14" type="ORF">A6A05_14020</name>
</gene>
<evidence type="ECO:0000256" key="3">
    <source>
        <dbReference type="ARBA" id="ARBA00012438"/>
    </source>
</evidence>
<dbReference type="InterPro" id="IPR050428">
    <property type="entry name" value="TCS_sensor_his_kinase"/>
</dbReference>
<evidence type="ECO:0000256" key="7">
    <source>
        <dbReference type="ARBA" id="ARBA00022777"/>
    </source>
</evidence>
<evidence type="ECO:0000256" key="11">
    <source>
        <dbReference type="SAM" id="Phobius"/>
    </source>
</evidence>
<dbReference type="STRING" id="1437059.A6A05_14020"/>
<dbReference type="Pfam" id="PF00512">
    <property type="entry name" value="HisKA"/>
    <property type="match status" value="1"/>
</dbReference>
<evidence type="ECO:0000313" key="15">
    <source>
        <dbReference type="Proteomes" id="UP000078543"/>
    </source>
</evidence>
<keyword evidence="5" id="KW-0808">Transferase</keyword>
<feature type="domain" description="Histidine kinase" evidence="12">
    <location>
        <begin position="320"/>
        <end position="541"/>
    </location>
</feature>
<dbReference type="SMART" id="SM00387">
    <property type="entry name" value="HATPase_c"/>
    <property type="match status" value="1"/>
</dbReference>
<dbReference type="InterPro" id="IPR036097">
    <property type="entry name" value="HisK_dim/P_sf"/>
</dbReference>
<dbReference type="PROSITE" id="PS50109">
    <property type="entry name" value="HIS_KIN"/>
    <property type="match status" value="1"/>
</dbReference>
<reference evidence="14 15" key="1">
    <citation type="submission" date="2016-04" db="EMBL/GenBank/DDBJ databases">
        <title>Draft genome sequence of freshwater magnetotactic bacteria Magnetospirillum marisnigri SP-1 and Magnetospirillum moscoviense BB-1.</title>
        <authorList>
            <person name="Koziaeva V."/>
            <person name="Dziuba M.V."/>
            <person name="Ivanov T.M."/>
            <person name="Kuznetsov B."/>
            <person name="Grouzdev D.S."/>
        </authorList>
    </citation>
    <scope>NUCLEOTIDE SEQUENCE [LARGE SCALE GENOMIC DNA]</scope>
    <source>
        <strain evidence="14 15">BB-1</strain>
    </source>
</reference>
<dbReference type="InterPro" id="IPR005467">
    <property type="entry name" value="His_kinase_dom"/>
</dbReference>
<evidence type="ECO:0000256" key="1">
    <source>
        <dbReference type="ARBA" id="ARBA00000085"/>
    </source>
</evidence>
<evidence type="ECO:0000256" key="10">
    <source>
        <dbReference type="ARBA" id="ARBA00023136"/>
    </source>
</evidence>
<keyword evidence="7 14" id="KW-0418">Kinase</keyword>
<dbReference type="SMART" id="SM00388">
    <property type="entry name" value="HisKA"/>
    <property type="match status" value="1"/>
</dbReference>
<dbReference type="InterPro" id="IPR003594">
    <property type="entry name" value="HATPase_dom"/>
</dbReference>
<dbReference type="Pfam" id="PF02518">
    <property type="entry name" value="HATPase_c"/>
    <property type="match status" value="1"/>
</dbReference>
<dbReference type="SUPFAM" id="SSF47384">
    <property type="entry name" value="Homodimeric domain of signal transducing histidine kinase"/>
    <property type="match status" value="1"/>
</dbReference>
<keyword evidence="9" id="KW-0902">Two-component regulatory system</keyword>
<dbReference type="Pfam" id="PF00672">
    <property type="entry name" value="HAMP"/>
    <property type="match status" value="1"/>
</dbReference>
<keyword evidence="4" id="KW-0597">Phosphoprotein</keyword>
<dbReference type="Pfam" id="PF13756">
    <property type="entry name" value="Stimulus_sens_1"/>
    <property type="match status" value="1"/>
</dbReference>
<keyword evidence="6 11" id="KW-0812">Transmembrane</keyword>
<dbReference type="Pfam" id="PF13755">
    <property type="entry name" value="Sensor_TM1"/>
    <property type="match status" value="1"/>
</dbReference>
<keyword evidence="15" id="KW-1185">Reference proteome</keyword>
<comment type="subcellular location">
    <subcellularLocation>
        <location evidence="2">Membrane</location>
    </subcellularLocation>
</comment>
<dbReference type="GO" id="GO:0005886">
    <property type="term" value="C:plasma membrane"/>
    <property type="evidence" value="ECO:0007669"/>
    <property type="project" value="TreeGrafter"/>
</dbReference>
<dbReference type="Gene3D" id="3.30.565.10">
    <property type="entry name" value="Histidine kinase-like ATPase, C-terminal domain"/>
    <property type="match status" value="1"/>
</dbReference>
<proteinExistence type="predicted"/>
<dbReference type="InterPro" id="IPR025919">
    <property type="entry name" value="Stimulus_sens_dom"/>
</dbReference>
<accession>A0A178MN95</accession>
<dbReference type="SUPFAM" id="SSF55874">
    <property type="entry name" value="ATPase domain of HSP90 chaperone/DNA topoisomerase II/histidine kinase"/>
    <property type="match status" value="1"/>
</dbReference>
<comment type="catalytic activity">
    <reaction evidence="1">
        <text>ATP + protein L-histidine = ADP + protein N-phospho-L-histidine.</text>
        <dbReference type="EC" id="2.7.13.3"/>
    </reaction>
</comment>
<dbReference type="InterPro" id="IPR004358">
    <property type="entry name" value="Sig_transdc_His_kin-like_C"/>
</dbReference>
<dbReference type="PANTHER" id="PTHR45436">
    <property type="entry name" value="SENSOR HISTIDINE KINASE YKOH"/>
    <property type="match status" value="1"/>
</dbReference>
<evidence type="ECO:0000256" key="6">
    <source>
        <dbReference type="ARBA" id="ARBA00022692"/>
    </source>
</evidence>
<dbReference type="InterPro" id="IPR025908">
    <property type="entry name" value="Sensor_TM1"/>
</dbReference>
<dbReference type="SMART" id="SM00304">
    <property type="entry name" value="HAMP"/>
    <property type="match status" value="1"/>
</dbReference>
<evidence type="ECO:0000259" key="13">
    <source>
        <dbReference type="PROSITE" id="PS50885"/>
    </source>
</evidence>
<dbReference type="CDD" id="cd00082">
    <property type="entry name" value="HisKA"/>
    <property type="match status" value="1"/>
</dbReference>
<evidence type="ECO:0000256" key="2">
    <source>
        <dbReference type="ARBA" id="ARBA00004370"/>
    </source>
</evidence>
<evidence type="ECO:0000313" key="14">
    <source>
        <dbReference type="EMBL" id="OAN49404.1"/>
    </source>
</evidence>
<dbReference type="InterPro" id="IPR003660">
    <property type="entry name" value="HAMP_dom"/>
</dbReference>
<dbReference type="Gene3D" id="6.10.340.10">
    <property type="match status" value="1"/>
</dbReference>
<comment type="caution">
    <text evidence="14">The sequence shown here is derived from an EMBL/GenBank/DDBJ whole genome shotgun (WGS) entry which is preliminary data.</text>
</comment>
<dbReference type="PROSITE" id="PS50885">
    <property type="entry name" value="HAMP"/>
    <property type="match status" value="1"/>
</dbReference>
<evidence type="ECO:0000256" key="4">
    <source>
        <dbReference type="ARBA" id="ARBA00022553"/>
    </source>
</evidence>
<dbReference type="InterPro" id="IPR036890">
    <property type="entry name" value="HATPase_C_sf"/>
</dbReference>
<dbReference type="Gene3D" id="1.10.287.130">
    <property type="match status" value="1"/>
</dbReference>
<protein>
    <recommendedName>
        <fullName evidence="3">histidine kinase</fullName>
        <ecNumber evidence="3">2.7.13.3</ecNumber>
    </recommendedName>
</protein>
<dbReference type="GO" id="GO:0000155">
    <property type="term" value="F:phosphorelay sensor kinase activity"/>
    <property type="evidence" value="ECO:0007669"/>
    <property type="project" value="InterPro"/>
</dbReference>
<dbReference type="Proteomes" id="UP000078543">
    <property type="component" value="Unassembled WGS sequence"/>
</dbReference>
<keyword evidence="10 11" id="KW-0472">Membrane</keyword>